<evidence type="ECO:0000313" key="6">
    <source>
        <dbReference type="EMBL" id="CAL4910924.1"/>
    </source>
</evidence>
<dbReference type="InterPro" id="IPR019775">
    <property type="entry name" value="WD40_repeat_CS"/>
</dbReference>
<reference evidence="6" key="1">
    <citation type="submission" date="2024-10" db="EMBL/GenBank/DDBJ databases">
        <authorList>
            <person name="Ryan C."/>
        </authorList>
    </citation>
    <scope>NUCLEOTIDE SEQUENCE [LARGE SCALE GENOMIC DNA]</scope>
</reference>
<dbReference type="PROSITE" id="PS00678">
    <property type="entry name" value="WD_REPEATS_1"/>
    <property type="match status" value="2"/>
</dbReference>
<evidence type="ECO:0000256" key="3">
    <source>
        <dbReference type="ARBA" id="ARBA00022737"/>
    </source>
</evidence>
<dbReference type="EMBL" id="OZ075122">
    <property type="protein sequence ID" value="CAL4910924.1"/>
    <property type="molecule type" value="Genomic_DNA"/>
</dbReference>
<accession>A0ABC8WJ96</accession>
<dbReference type="PRINTS" id="PR00320">
    <property type="entry name" value="GPROTEINBRPT"/>
</dbReference>
<dbReference type="PANTHER" id="PTHR14091:SF0">
    <property type="entry name" value="PERIODIC TRYPTOPHAN PROTEIN 1 HOMOLOG"/>
    <property type="match status" value="1"/>
</dbReference>
<name>A0ABC8WJ96_9POAL</name>
<evidence type="ECO:0000256" key="2">
    <source>
        <dbReference type="ARBA" id="ARBA00022574"/>
    </source>
</evidence>
<feature type="repeat" description="WD" evidence="4">
    <location>
        <begin position="259"/>
        <end position="301"/>
    </location>
</feature>
<proteinExistence type="predicted"/>
<dbReference type="Pfam" id="PF00400">
    <property type="entry name" value="WD40"/>
    <property type="match status" value="3"/>
</dbReference>
<dbReference type="InterPro" id="IPR044285">
    <property type="entry name" value="PWP1"/>
</dbReference>
<evidence type="ECO:0000256" key="5">
    <source>
        <dbReference type="SAM" id="MobiDB-lite"/>
    </source>
</evidence>
<dbReference type="InterPro" id="IPR020472">
    <property type="entry name" value="WD40_PAC1"/>
</dbReference>
<keyword evidence="2 4" id="KW-0853">WD repeat</keyword>
<dbReference type="PROSITE" id="PS50082">
    <property type="entry name" value="WD_REPEATS_2"/>
    <property type="match status" value="2"/>
</dbReference>
<dbReference type="PROSITE" id="PS50294">
    <property type="entry name" value="WD_REPEATS_REGION"/>
    <property type="match status" value="2"/>
</dbReference>
<sequence length="484" mass="53514">MPPSRFRSNQTREKMKMIAAVCWIPKGAFKNVRFATEEEINEALKAVIASDESSADSDYDDDDDMDDIADGDQEEDGDLQTEGVTNALSKDKPEDSSLDDIDAAMHKLKMHCYDNDEEGKGDLYYSSNDMDPYLKNDDMDDYEDDEEIEDGTVKPNELIIAGLHAHKKHSGNYLKVSIVEELMDGELCTGWSNHKIGLAHTPLCLAWSDCSLKDDQKGNFMAVGTISTEIQIWDLDIVDAVTPHTVLGGKVHKERKRKKGSHKDSILGIAWNKEYMNILASASADKTVKIWDVAASKCVTTLKHHDDKVQVVSWSQHSPEIILSGSFDKSVALKDVKNCASDCIRWSVEADVETVAWDPHNEHSFVVSLENGMVQAFDKRKSSSNDRSSSSALFTLHAHEKAVTSISFGPSAPNFLATSSYDKTVKLWDISSNQPSCIASLNPKLGVIFSVSFSNDEPFLLAMGGSKGKIKVNFEYIGPKISGQ</sequence>
<dbReference type="InterPro" id="IPR015943">
    <property type="entry name" value="WD40/YVTN_repeat-like_dom_sf"/>
</dbReference>
<organism evidence="6 7">
    <name type="scientific">Urochloa decumbens</name>
    <dbReference type="NCBI Taxonomy" id="240449"/>
    <lineage>
        <taxon>Eukaryota</taxon>
        <taxon>Viridiplantae</taxon>
        <taxon>Streptophyta</taxon>
        <taxon>Embryophyta</taxon>
        <taxon>Tracheophyta</taxon>
        <taxon>Spermatophyta</taxon>
        <taxon>Magnoliopsida</taxon>
        <taxon>Liliopsida</taxon>
        <taxon>Poales</taxon>
        <taxon>Poaceae</taxon>
        <taxon>PACMAD clade</taxon>
        <taxon>Panicoideae</taxon>
        <taxon>Panicodae</taxon>
        <taxon>Paniceae</taxon>
        <taxon>Melinidinae</taxon>
        <taxon>Urochloa</taxon>
    </lineage>
</organism>
<evidence type="ECO:0000256" key="1">
    <source>
        <dbReference type="ARBA" id="ARBA00022553"/>
    </source>
</evidence>
<keyword evidence="7" id="KW-1185">Reference proteome</keyword>
<evidence type="ECO:0000256" key="4">
    <source>
        <dbReference type="PROSITE-ProRule" id="PRU00221"/>
    </source>
</evidence>
<dbReference type="FunFam" id="2.130.10.10:FF:000485">
    <property type="entry name" value="Putative WD repeat-containing protein C17D11.16"/>
    <property type="match status" value="1"/>
</dbReference>
<dbReference type="Proteomes" id="UP001497457">
    <property type="component" value="Chromosome 12b"/>
</dbReference>
<dbReference type="SUPFAM" id="SSF50978">
    <property type="entry name" value="WD40 repeat-like"/>
    <property type="match status" value="1"/>
</dbReference>
<keyword evidence="3" id="KW-0677">Repeat</keyword>
<dbReference type="Gene3D" id="2.130.10.10">
    <property type="entry name" value="YVTN repeat-like/Quinoprotein amine dehydrogenase"/>
    <property type="match status" value="2"/>
</dbReference>
<gene>
    <name evidence="6" type="ORF">URODEC1_LOCUS14679</name>
</gene>
<dbReference type="InterPro" id="IPR001680">
    <property type="entry name" value="WD40_rpt"/>
</dbReference>
<feature type="repeat" description="WD" evidence="4">
    <location>
        <begin position="396"/>
        <end position="438"/>
    </location>
</feature>
<evidence type="ECO:0000313" key="7">
    <source>
        <dbReference type="Proteomes" id="UP001497457"/>
    </source>
</evidence>
<dbReference type="InterPro" id="IPR036322">
    <property type="entry name" value="WD40_repeat_dom_sf"/>
</dbReference>
<feature type="compositionally biased region" description="Acidic residues" evidence="5">
    <location>
        <begin position="53"/>
        <end position="79"/>
    </location>
</feature>
<dbReference type="SMART" id="SM00320">
    <property type="entry name" value="WD40"/>
    <property type="match status" value="6"/>
</dbReference>
<protein>
    <submittedName>
        <fullName evidence="6">Uncharacterized protein</fullName>
    </submittedName>
</protein>
<feature type="region of interest" description="Disordered" evidence="5">
    <location>
        <begin position="49"/>
        <end position="98"/>
    </location>
</feature>
<dbReference type="AlphaFoldDB" id="A0ABC8WJ96"/>
<dbReference type="PANTHER" id="PTHR14091">
    <property type="entry name" value="PERIODIC TRYPTOPHAN PROTEIN 1"/>
    <property type="match status" value="1"/>
</dbReference>
<keyword evidence="1" id="KW-0597">Phosphoprotein</keyword>